<keyword evidence="2" id="KW-0812">Transmembrane</keyword>
<keyword evidence="2" id="KW-1133">Transmembrane helix</keyword>
<accession>A0A7W7Y8E5</accession>
<feature type="transmembrane region" description="Helical" evidence="2">
    <location>
        <begin position="12"/>
        <end position="32"/>
    </location>
</feature>
<name>A0A7W7Y8E5_9BACT</name>
<keyword evidence="1" id="KW-0175">Coiled coil</keyword>
<reference evidence="3 4" key="1">
    <citation type="submission" date="2020-08" db="EMBL/GenBank/DDBJ databases">
        <title>Genomic Encyclopedia of Type Strains, Phase IV (KMG-IV): sequencing the most valuable type-strain genomes for metagenomic binning, comparative biology and taxonomic classification.</title>
        <authorList>
            <person name="Goeker M."/>
        </authorList>
    </citation>
    <scope>NUCLEOTIDE SEQUENCE [LARGE SCALE GENOMIC DNA]</scope>
    <source>
        <strain evidence="3 4">DSM 12252</strain>
    </source>
</reference>
<sequence length="220" mass="23839">MNKELSQDVMAMIIGLSIVSIMFLLSLGRMLALYRSNRRLSAEGVKMNKQLAIQEMEVTGAHHDSKSWRAKMQRQFDALRAELSTQLVQTEMNGAHALKELDKACQQVLTNSDAKAAELAAAKIKISELEAALAVKPVAVPPPPPPSVPKPALPALPAMETLRIQALETELAAVKSELALAKQQNASLQLTALLARRKAPVVTAHARKSTLLRGRNGRSA</sequence>
<dbReference type="RefSeq" id="WP_184338458.1">
    <property type="nucleotide sequence ID" value="NZ_JACHIG010000002.1"/>
</dbReference>
<organism evidence="3 4">
    <name type="scientific">Prosthecobacter vanneervenii</name>
    <dbReference type="NCBI Taxonomy" id="48466"/>
    <lineage>
        <taxon>Bacteria</taxon>
        <taxon>Pseudomonadati</taxon>
        <taxon>Verrucomicrobiota</taxon>
        <taxon>Verrucomicrobiia</taxon>
        <taxon>Verrucomicrobiales</taxon>
        <taxon>Verrucomicrobiaceae</taxon>
        <taxon>Prosthecobacter</taxon>
    </lineage>
</organism>
<dbReference type="Proteomes" id="UP000590740">
    <property type="component" value="Unassembled WGS sequence"/>
</dbReference>
<evidence type="ECO:0000256" key="2">
    <source>
        <dbReference type="SAM" id="Phobius"/>
    </source>
</evidence>
<dbReference type="AlphaFoldDB" id="A0A7W7Y8E5"/>
<evidence type="ECO:0000313" key="4">
    <source>
        <dbReference type="Proteomes" id="UP000590740"/>
    </source>
</evidence>
<gene>
    <name evidence="3" type="ORF">HNQ65_001079</name>
</gene>
<feature type="coiled-coil region" evidence="1">
    <location>
        <begin position="164"/>
        <end position="191"/>
    </location>
</feature>
<protein>
    <submittedName>
        <fullName evidence="3">Uncharacterized protein</fullName>
    </submittedName>
</protein>
<comment type="caution">
    <text evidence="3">The sequence shown here is derived from an EMBL/GenBank/DDBJ whole genome shotgun (WGS) entry which is preliminary data.</text>
</comment>
<keyword evidence="4" id="KW-1185">Reference proteome</keyword>
<proteinExistence type="predicted"/>
<keyword evidence="2" id="KW-0472">Membrane</keyword>
<evidence type="ECO:0000256" key="1">
    <source>
        <dbReference type="SAM" id="Coils"/>
    </source>
</evidence>
<dbReference type="EMBL" id="JACHIG010000002">
    <property type="protein sequence ID" value="MBB5031511.1"/>
    <property type="molecule type" value="Genomic_DNA"/>
</dbReference>
<evidence type="ECO:0000313" key="3">
    <source>
        <dbReference type="EMBL" id="MBB5031511.1"/>
    </source>
</evidence>